<organism evidence="4 5">
    <name type="scientific">Eragrostis curvula</name>
    <name type="common">weeping love grass</name>
    <dbReference type="NCBI Taxonomy" id="38414"/>
    <lineage>
        <taxon>Eukaryota</taxon>
        <taxon>Viridiplantae</taxon>
        <taxon>Streptophyta</taxon>
        <taxon>Embryophyta</taxon>
        <taxon>Tracheophyta</taxon>
        <taxon>Spermatophyta</taxon>
        <taxon>Magnoliopsida</taxon>
        <taxon>Liliopsida</taxon>
        <taxon>Poales</taxon>
        <taxon>Poaceae</taxon>
        <taxon>PACMAD clade</taxon>
        <taxon>Chloridoideae</taxon>
        <taxon>Eragrostideae</taxon>
        <taxon>Eragrostidinae</taxon>
        <taxon>Eragrostis</taxon>
    </lineage>
</organism>
<sequence length="130" mass="13518">MAAATVAVVVLLLAASAALLLLPPHAPASDKGPREPVELAIGVAGHEGWLDAIRTWAKLACFRFRPAGEAGSPASVTAAAKKSLEMSVEAVEHTAESAARATEEAVERAAETVKRKVSRSPSARRRDGDL</sequence>
<keyword evidence="2" id="KW-0732">Signal</keyword>
<accession>A0A5J9VRL6</accession>
<dbReference type="AlphaFoldDB" id="A0A5J9VRL6"/>
<dbReference type="EMBL" id="RWGY01000007">
    <property type="protein sequence ID" value="TVU37760.1"/>
    <property type="molecule type" value="Genomic_DNA"/>
</dbReference>
<evidence type="ECO:0000313" key="4">
    <source>
        <dbReference type="EMBL" id="TVU37760.1"/>
    </source>
</evidence>
<evidence type="ECO:0008006" key="6">
    <source>
        <dbReference type="Google" id="ProtNLM"/>
    </source>
</evidence>
<feature type="non-terminal residue" evidence="4">
    <location>
        <position position="1"/>
    </location>
</feature>
<dbReference type="Gramene" id="TVU23125">
    <property type="protein sequence ID" value="TVU23125"/>
    <property type="gene ID" value="EJB05_30268"/>
</dbReference>
<feature type="chain" id="PRO_5033491065" description="VAN3-binding protein-like auxin canalisation domain-containing protein" evidence="2">
    <location>
        <begin position="29"/>
        <end position="130"/>
    </location>
</feature>
<feature type="region of interest" description="Disordered" evidence="1">
    <location>
        <begin position="95"/>
        <end position="130"/>
    </location>
</feature>
<keyword evidence="5" id="KW-1185">Reference proteome</keyword>
<evidence type="ECO:0000313" key="3">
    <source>
        <dbReference type="EMBL" id="TVU23125.1"/>
    </source>
</evidence>
<proteinExistence type="predicted"/>
<feature type="compositionally biased region" description="Basic and acidic residues" evidence="1">
    <location>
        <begin position="95"/>
        <end position="114"/>
    </location>
</feature>
<dbReference type="Gramene" id="TVU37760">
    <property type="protein sequence ID" value="TVU37760"/>
    <property type="gene ID" value="EJB05_11094"/>
</dbReference>
<dbReference type="PANTHER" id="PTHR35463">
    <property type="entry name" value="TRANSMEMBRANE PROTEIN"/>
    <property type="match status" value="1"/>
</dbReference>
<protein>
    <recommendedName>
        <fullName evidence="6">VAN3-binding protein-like auxin canalisation domain-containing protein</fullName>
    </recommendedName>
</protein>
<dbReference type="OrthoDB" id="690661at2759"/>
<gene>
    <name evidence="4" type="ORF">EJB05_11094</name>
    <name evidence="3" type="ORF">EJB05_30268</name>
</gene>
<feature type="signal peptide" evidence="2">
    <location>
        <begin position="1"/>
        <end position="28"/>
    </location>
</feature>
<dbReference type="EMBL" id="RWGY01000024">
    <property type="protein sequence ID" value="TVU23125.1"/>
    <property type="molecule type" value="Genomic_DNA"/>
</dbReference>
<evidence type="ECO:0000256" key="2">
    <source>
        <dbReference type="SAM" id="SignalP"/>
    </source>
</evidence>
<evidence type="ECO:0000256" key="1">
    <source>
        <dbReference type="SAM" id="MobiDB-lite"/>
    </source>
</evidence>
<name>A0A5J9VRL6_9POAL</name>
<dbReference type="Proteomes" id="UP000324897">
    <property type="component" value="Chromosome 4"/>
</dbReference>
<dbReference type="PANTHER" id="PTHR35463:SF13">
    <property type="match status" value="1"/>
</dbReference>
<evidence type="ECO:0000313" key="5">
    <source>
        <dbReference type="Proteomes" id="UP000324897"/>
    </source>
</evidence>
<comment type="caution">
    <text evidence="4">The sequence shown here is derived from an EMBL/GenBank/DDBJ whole genome shotgun (WGS) entry which is preliminary data.</text>
</comment>
<reference evidence="4 5" key="1">
    <citation type="journal article" date="2019" name="Sci. Rep.">
        <title>A high-quality genome of Eragrostis curvula grass provides insights into Poaceae evolution and supports new strategies to enhance forage quality.</title>
        <authorList>
            <person name="Carballo J."/>
            <person name="Santos B.A.C.M."/>
            <person name="Zappacosta D."/>
            <person name="Garbus I."/>
            <person name="Selva J.P."/>
            <person name="Gallo C.A."/>
            <person name="Diaz A."/>
            <person name="Albertini E."/>
            <person name="Caccamo M."/>
            <person name="Echenique V."/>
        </authorList>
    </citation>
    <scope>NUCLEOTIDE SEQUENCE [LARGE SCALE GENOMIC DNA]</scope>
    <source>
        <strain evidence="5">cv. Victoria</strain>
        <tissue evidence="4">Leaf</tissue>
    </source>
</reference>